<dbReference type="Pfam" id="PF01872">
    <property type="entry name" value="RibD_C"/>
    <property type="match status" value="1"/>
</dbReference>
<dbReference type="PANTHER" id="PTHR38011:SF11">
    <property type="entry name" value="2,5-DIAMINO-6-RIBOSYLAMINO-4(3H)-PYRIMIDINONE 5'-PHOSPHATE REDUCTASE"/>
    <property type="match status" value="1"/>
</dbReference>
<sequence length="189" mass="21414">MRKLIMWNVMTLDGYFEGDQKWDLSFHNVIWGKELEKLSLEQLQSADYLVFGRVTYEGMAAYWTKAEAETSEPEIARLMNSIPKLVFSKTLKSAEWTNTTIISDNASDEIRKLKEQGGKDMYVFGSANLSETLINDNLFDEYRIGIAPVILGSGRPLFRNGIISKNLSLISTQQLDTGGVILKYSNNKN</sequence>
<dbReference type="EMBL" id="JAHCMY010000021">
    <property type="protein sequence ID" value="MBS9525863.1"/>
    <property type="molecule type" value="Genomic_DNA"/>
</dbReference>
<evidence type="ECO:0000313" key="3">
    <source>
        <dbReference type="Proteomes" id="UP001319104"/>
    </source>
</evidence>
<evidence type="ECO:0000313" key="2">
    <source>
        <dbReference type="EMBL" id="MBS9525863.1"/>
    </source>
</evidence>
<protein>
    <submittedName>
        <fullName evidence="2">Dihydrofolate reductase</fullName>
    </submittedName>
</protein>
<dbReference type="InterPro" id="IPR024072">
    <property type="entry name" value="DHFR-like_dom_sf"/>
</dbReference>
<dbReference type="InterPro" id="IPR002734">
    <property type="entry name" value="RibDG_C"/>
</dbReference>
<feature type="domain" description="Bacterial bifunctional deaminase-reductase C-terminal" evidence="1">
    <location>
        <begin position="2"/>
        <end position="178"/>
    </location>
</feature>
<reference evidence="2 3" key="1">
    <citation type="submission" date="2021-05" db="EMBL/GenBank/DDBJ databases">
        <authorList>
            <person name="Zhang Z.D."/>
            <person name="Osman G."/>
        </authorList>
    </citation>
    <scope>NUCLEOTIDE SEQUENCE [LARGE SCALE GENOMIC DNA]</scope>
    <source>
        <strain evidence="2 3">KCTC 32217</strain>
    </source>
</reference>
<dbReference type="GO" id="GO:0009231">
    <property type="term" value="P:riboflavin biosynthetic process"/>
    <property type="evidence" value="ECO:0007669"/>
    <property type="project" value="InterPro"/>
</dbReference>
<dbReference type="GO" id="GO:0008703">
    <property type="term" value="F:5-amino-6-(5-phosphoribosylamino)uracil reductase activity"/>
    <property type="evidence" value="ECO:0007669"/>
    <property type="project" value="InterPro"/>
</dbReference>
<comment type="caution">
    <text evidence="2">The sequence shown here is derived from an EMBL/GenBank/DDBJ whole genome shotgun (WGS) entry which is preliminary data.</text>
</comment>
<keyword evidence="3" id="KW-1185">Reference proteome</keyword>
<accession>A0AAP2G6N0</accession>
<gene>
    <name evidence="2" type="ORF">KI659_17715</name>
</gene>
<dbReference type="AlphaFoldDB" id="A0AAP2G6N0"/>
<proteinExistence type="predicted"/>
<dbReference type="SUPFAM" id="SSF53597">
    <property type="entry name" value="Dihydrofolate reductase-like"/>
    <property type="match status" value="1"/>
</dbReference>
<dbReference type="InterPro" id="IPR050765">
    <property type="entry name" value="Riboflavin_Biosynth_HTPR"/>
</dbReference>
<dbReference type="PANTHER" id="PTHR38011">
    <property type="entry name" value="DIHYDROFOLATE REDUCTASE FAMILY PROTEIN (AFU_ORTHOLOGUE AFUA_8G06820)"/>
    <property type="match status" value="1"/>
</dbReference>
<dbReference type="Gene3D" id="3.40.430.10">
    <property type="entry name" value="Dihydrofolate Reductase, subunit A"/>
    <property type="match status" value="1"/>
</dbReference>
<organism evidence="2 3">
    <name type="scientific">Litoribacter ruber</name>
    <dbReference type="NCBI Taxonomy" id="702568"/>
    <lineage>
        <taxon>Bacteria</taxon>
        <taxon>Pseudomonadati</taxon>
        <taxon>Bacteroidota</taxon>
        <taxon>Cytophagia</taxon>
        <taxon>Cytophagales</taxon>
        <taxon>Cyclobacteriaceae</taxon>
        <taxon>Litoribacter</taxon>
    </lineage>
</organism>
<evidence type="ECO:0000259" key="1">
    <source>
        <dbReference type="Pfam" id="PF01872"/>
    </source>
</evidence>
<name>A0AAP2G6N0_9BACT</name>
<dbReference type="Proteomes" id="UP001319104">
    <property type="component" value="Unassembled WGS sequence"/>
</dbReference>
<dbReference type="RefSeq" id="WP_213946723.1">
    <property type="nucleotide sequence ID" value="NZ_JAHCMY010000021.1"/>
</dbReference>